<dbReference type="PANTHER" id="PTHR11102:SF160">
    <property type="entry name" value="ERAD-ASSOCIATED E3 UBIQUITIN-PROTEIN LIGASE COMPONENT HRD3"/>
    <property type="match status" value="1"/>
</dbReference>
<dbReference type="PANTHER" id="PTHR11102">
    <property type="entry name" value="SEL-1-LIKE PROTEIN"/>
    <property type="match status" value="1"/>
</dbReference>
<accession>A0A0J8GN25</accession>
<proteinExistence type="predicted"/>
<sequence>MKNWLVLGLFFSGYTQAITTVMDADVLFEQQAYTEAKAAYEQNIEIGSPHAYYQLGYMHFKGLGIPKNIPLALIYFSLAAEYKISDSEQIAAKILDSLPEQQRLKQSHLIAKTIEKYGKKAQQAKYFPVTVNENLSKKLTLSSSVFDEDWFEQGFDDPSDSVESFSIEDSFSDSFSEDGEFTSSDFGSEPAQSTARPSSFINLNDRPYFAVLDYQIALDGSVRDLATSQKMGYVKKRVDDFARFYKSPVQLDQQPNWFVGQQILGIADMSRFELEAKHPNLYSRMRRIANKLRASDKTADQFQLAMALMRFKFLTKTPEEGAALLKQCAEKHWPAAQYEYGLYLYREQIDVAKGIEYIGLAAQHGYSQANFQLAALLQHSPWVEQDIPKALFWYARAAEQNISNAKLRAAYIHLIDNKQDYYNAGLANQYLTELAEEKAADPEFHFVKALSYRDSNNRQLKLAFTHMRKAIDLADSLSWDTTEWENLFSTWTEGRITLQDDINNS</sequence>
<organism evidence="2 3">
    <name type="scientific">Catenovulum maritimum</name>
    <dbReference type="NCBI Taxonomy" id="1513271"/>
    <lineage>
        <taxon>Bacteria</taxon>
        <taxon>Pseudomonadati</taxon>
        <taxon>Pseudomonadota</taxon>
        <taxon>Gammaproteobacteria</taxon>
        <taxon>Alteromonadales</taxon>
        <taxon>Alteromonadaceae</taxon>
        <taxon>Catenovulum</taxon>
    </lineage>
</organism>
<dbReference type="OrthoDB" id="6378251at2"/>
<dbReference type="Proteomes" id="UP000037600">
    <property type="component" value="Unassembled WGS sequence"/>
</dbReference>
<name>A0A0J8GN25_9ALTE</name>
<dbReference type="InterPro" id="IPR006597">
    <property type="entry name" value="Sel1-like"/>
</dbReference>
<dbReference type="RefSeq" id="WP_048694372.1">
    <property type="nucleotide sequence ID" value="NZ_KQ130500.1"/>
</dbReference>
<evidence type="ECO:0000256" key="1">
    <source>
        <dbReference type="SAM" id="MobiDB-lite"/>
    </source>
</evidence>
<dbReference type="InterPro" id="IPR011990">
    <property type="entry name" value="TPR-like_helical_dom_sf"/>
</dbReference>
<dbReference type="SMART" id="SM00671">
    <property type="entry name" value="SEL1"/>
    <property type="match status" value="3"/>
</dbReference>
<dbReference type="InterPro" id="IPR050767">
    <property type="entry name" value="Sel1_AlgK"/>
</dbReference>
<dbReference type="Pfam" id="PF08238">
    <property type="entry name" value="Sel1"/>
    <property type="match status" value="3"/>
</dbReference>
<feature type="region of interest" description="Disordered" evidence="1">
    <location>
        <begin position="171"/>
        <end position="197"/>
    </location>
</feature>
<protein>
    <recommendedName>
        <fullName evidence="4">Sel1 repeat family protein</fullName>
    </recommendedName>
</protein>
<dbReference type="AlphaFoldDB" id="A0A0J8GN25"/>
<comment type="caution">
    <text evidence="2">The sequence shown here is derived from an EMBL/GenBank/DDBJ whole genome shotgun (WGS) entry which is preliminary data.</text>
</comment>
<evidence type="ECO:0000313" key="3">
    <source>
        <dbReference type="Proteomes" id="UP000037600"/>
    </source>
</evidence>
<dbReference type="EMBL" id="LAZL01000028">
    <property type="protein sequence ID" value="KMT64232.1"/>
    <property type="molecule type" value="Genomic_DNA"/>
</dbReference>
<keyword evidence="3" id="KW-1185">Reference proteome</keyword>
<gene>
    <name evidence="2" type="ORF">XM47_15240</name>
</gene>
<evidence type="ECO:0008006" key="4">
    <source>
        <dbReference type="Google" id="ProtNLM"/>
    </source>
</evidence>
<dbReference type="STRING" id="1513271.XM47_15240"/>
<dbReference type="Gene3D" id="1.25.40.10">
    <property type="entry name" value="Tetratricopeptide repeat domain"/>
    <property type="match status" value="2"/>
</dbReference>
<dbReference type="SUPFAM" id="SSF81901">
    <property type="entry name" value="HCP-like"/>
    <property type="match status" value="2"/>
</dbReference>
<evidence type="ECO:0000313" key="2">
    <source>
        <dbReference type="EMBL" id="KMT64232.1"/>
    </source>
</evidence>
<reference evidence="2 3" key="1">
    <citation type="submission" date="2015-04" db="EMBL/GenBank/DDBJ databases">
        <title>Draft Genome Sequence of the Novel Agar-Digesting Marine Bacterium Q1.</title>
        <authorList>
            <person name="Li Y."/>
            <person name="Li D."/>
            <person name="Chen G."/>
            <person name="Du Z."/>
        </authorList>
    </citation>
    <scope>NUCLEOTIDE SEQUENCE [LARGE SCALE GENOMIC DNA]</scope>
    <source>
        <strain evidence="2 3">Q1</strain>
    </source>
</reference>